<keyword evidence="1" id="KW-0175">Coiled coil</keyword>
<evidence type="ECO:0000313" key="3">
    <source>
        <dbReference type="EMBL" id="PIA58208.1"/>
    </source>
</evidence>
<feature type="region of interest" description="Disordered" evidence="2">
    <location>
        <begin position="402"/>
        <end position="424"/>
    </location>
</feature>
<dbReference type="PANTHER" id="PTHR35493">
    <property type="entry name" value="STRUCTURAL MAINTENANCE OF CHROMOSOMES PROTEIN"/>
    <property type="match status" value="1"/>
</dbReference>
<feature type="non-terminal residue" evidence="3">
    <location>
        <position position="1"/>
    </location>
</feature>
<organism evidence="3 4">
    <name type="scientific">Aquilegia coerulea</name>
    <name type="common">Rocky mountain columbine</name>
    <dbReference type="NCBI Taxonomy" id="218851"/>
    <lineage>
        <taxon>Eukaryota</taxon>
        <taxon>Viridiplantae</taxon>
        <taxon>Streptophyta</taxon>
        <taxon>Embryophyta</taxon>
        <taxon>Tracheophyta</taxon>
        <taxon>Spermatophyta</taxon>
        <taxon>Magnoliopsida</taxon>
        <taxon>Ranunculales</taxon>
        <taxon>Ranunculaceae</taxon>
        <taxon>Thalictroideae</taxon>
        <taxon>Aquilegia</taxon>
    </lineage>
</organism>
<feature type="compositionally biased region" description="Low complexity" evidence="2">
    <location>
        <begin position="33"/>
        <end position="52"/>
    </location>
</feature>
<feature type="coiled-coil region" evidence="1">
    <location>
        <begin position="187"/>
        <end position="270"/>
    </location>
</feature>
<evidence type="ECO:0000256" key="2">
    <source>
        <dbReference type="SAM" id="MobiDB-lite"/>
    </source>
</evidence>
<proteinExistence type="predicted"/>
<keyword evidence="4" id="KW-1185">Reference proteome</keyword>
<dbReference type="AlphaFoldDB" id="A0A2G5ER40"/>
<dbReference type="OrthoDB" id="760436at2759"/>
<evidence type="ECO:0000256" key="1">
    <source>
        <dbReference type="SAM" id="Coils"/>
    </source>
</evidence>
<accession>A0A2G5ER40</accession>
<feature type="compositionally biased region" description="Polar residues" evidence="2">
    <location>
        <begin position="53"/>
        <end position="83"/>
    </location>
</feature>
<dbReference type="Proteomes" id="UP000230069">
    <property type="component" value="Unassembled WGS sequence"/>
</dbReference>
<dbReference type="EMBL" id="KZ305022">
    <property type="protein sequence ID" value="PIA58208.1"/>
    <property type="molecule type" value="Genomic_DNA"/>
</dbReference>
<reference evidence="3 4" key="1">
    <citation type="submission" date="2017-09" db="EMBL/GenBank/DDBJ databases">
        <title>WGS assembly of Aquilegia coerulea Goldsmith.</title>
        <authorList>
            <person name="Hodges S."/>
            <person name="Kramer E."/>
            <person name="Nordborg M."/>
            <person name="Tomkins J."/>
            <person name="Borevitz J."/>
            <person name="Derieg N."/>
            <person name="Yan J."/>
            <person name="Mihaltcheva S."/>
            <person name="Hayes R.D."/>
            <person name="Rokhsar D."/>
        </authorList>
    </citation>
    <scope>NUCLEOTIDE SEQUENCE [LARGE SCALE GENOMIC DNA]</scope>
    <source>
        <strain evidence="4">cv. Goldsmith</strain>
    </source>
</reference>
<sequence length="424" mass="47348">HQVTNIAAYLSLSLSPSILVSKTLEMASTRYPSFESRNSSSSQISDPSSSSSDFKNPNNKENTNSSSFKRFISNSRSTENSSRAIIKTKSSDLVSGGAGTNKIKNEQNLSSMMKKFMEKKSSKVKNGTNLFVPIDLIAEDLKKTKGSNFSSLHRKLFQKGSKNNNEVKALTEVKSNTRTLAMVLRSERELLNQNKEYETEIAEFKLMMEEKNREVEKLKDLCLKQREEIKSLKSAILFPDVMNSQLHGLLERQGSELEQAKQVIPTLQQQVTSLTGQLQCLADDLKEVKADKYAVKACFEGHVNSPGTPVFDHEASNSWEISSEDGTAPGSPDDIFLHDFNPCLTPYSTKKSKEFDEIGSYGSREAGSSGSKKVWSDNYLQAGKISKSSEYCQRTNIGSNGAQTFRWSNENKRNHGKPMQHNLF</sequence>
<dbReference type="PANTHER" id="PTHR35493:SF1">
    <property type="entry name" value="STRUCTURAL MAINTENANCE OF CHROMOSOMES PROTEIN"/>
    <property type="match status" value="1"/>
</dbReference>
<protein>
    <submittedName>
        <fullName evidence="3">Uncharacterized protein</fullName>
    </submittedName>
</protein>
<name>A0A2G5ER40_AQUCA</name>
<evidence type="ECO:0000313" key="4">
    <source>
        <dbReference type="Proteomes" id="UP000230069"/>
    </source>
</evidence>
<feature type="region of interest" description="Disordered" evidence="2">
    <location>
        <begin position="33"/>
        <end position="84"/>
    </location>
</feature>
<gene>
    <name evidence="3" type="ORF">AQUCO_00500264v1</name>
</gene>